<evidence type="ECO:0000256" key="6">
    <source>
        <dbReference type="ARBA" id="ARBA00022692"/>
    </source>
</evidence>
<reference evidence="14 15" key="1">
    <citation type="submission" date="2023-10" db="EMBL/GenBank/DDBJ databases">
        <title>Draft Genome Sequence of Candida saopaulonensis from a very Premature Infant with Sepsis.</title>
        <authorList>
            <person name="Ning Y."/>
            <person name="Dai R."/>
            <person name="Xiao M."/>
            <person name="Xu Y."/>
            <person name="Yan Q."/>
            <person name="Zhang L."/>
        </authorList>
    </citation>
    <scope>NUCLEOTIDE SEQUENCE [LARGE SCALE GENOMIC DNA]</scope>
    <source>
        <strain evidence="14 15">19XY460</strain>
    </source>
</reference>
<evidence type="ECO:0000256" key="11">
    <source>
        <dbReference type="SAM" id="MobiDB-lite"/>
    </source>
</evidence>
<dbReference type="GO" id="GO:0005739">
    <property type="term" value="C:mitochondrion"/>
    <property type="evidence" value="ECO:0007669"/>
    <property type="project" value="UniProtKB-ARBA"/>
</dbReference>
<dbReference type="GO" id="GO:0008324">
    <property type="term" value="F:monoatomic cation transmembrane transporter activity"/>
    <property type="evidence" value="ECO:0007669"/>
    <property type="project" value="InterPro"/>
</dbReference>
<feature type="domain" description="Cation efflux protein transmembrane" evidence="13">
    <location>
        <begin position="408"/>
        <end position="498"/>
    </location>
</feature>
<keyword evidence="3" id="KW-0408">Iron</keyword>
<keyword evidence="5" id="KW-0410">Iron transport</keyword>
<dbReference type="RefSeq" id="XP_062878199.1">
    <property type="nucleotide sequence ID" value="XM_063022129.1"/>
</dbReference>
<gene>
    <name evidence="14" type="ORF">PUMCH_003148</name>
</gene>
<keyword evidence="9 12" id="KW-0472">Membrane</keyword>
<dbReference type="InterPro" id="IPR027469">
    <property type="entry name" value="Cation_efflux_TMD_sf"/>
</dbReference>
<keyword evidence="8" id="KW-0406">Ion transport</keyword>
<protein>
    <recommendedName>
        <fullName evidence="13">Cation efflux protein transmembrane domain-containing protein</fullName>
    </recommendedName>
</protein>
<keyword evidence="3" id="KW-0409">Iron storage</keyword>
<keyword evidence="6 12" id="KW-0812">Transmembrane</keyword>
<comment type="function">
    <text evidence="10">Mitochondrial metal transporter involved in mitochondrial iron accumulation.</text>
</comment>
<evidence type="ECO:0000256" key="9">
    <source>
        <dbReference type="ARBA" id="ARBA00023136"/>
    </source>
</evidence>
<feature type="region of interest" description="Disordered" evidence="11">
    <location>
        <begin position="1"/>
        <end position="27"/>
    </location>
</feature>
<name>A0AAX4HBC0_9ASCO</name>
<dbReference type="PANTHER" id="PTHR43840:SF15">
    <property type="entry name" value="MITOCHONDRIAL METAL TRANSPORTER 1-RELATED"/>
    <property type="match status" value="1"/>
</dbReference>
<evidence type="ECO:0000256" key="10">
    <source>
        <dbReference type="ARBA" id="ARBA00055037"/>
    </source>
</evidence>
<dbReference type="GO" id="GO:0016020">
    <property type="term" value="C:membrane"/>
    <property type="evidence" value="ECO:0007669"/>
    <property type="project" value="UniProtKB-SubCell"/>
</dbReference>
<feature type="transmembrane region" description="Helical" evidence="12">
    <location>
        <begin position="338"/>
        <end position="360"/>
    </location>
</feature>
<dbReference type="GeneID" id="88174212"/>
<dbReference type="FunFam" id="1.20.1510.10:FF:000013">
    <property type="entry name" value="Cation efflux family protein"/>
    <property type="match status" value="1"/>
</dbReference>
<dbReference type="PANTHER" id="PTHR43840">
    <property type="entry name" value="MITOCHONDRIAL METAL TRANSPORTER 1-RELATED"/>
    <property type="match status" value="1"/>
</dbReference>
<feature type="domain" description="Cation efflux protein transmembrane" evidence="13">
    <location>
        <begin position="267"/>
        <end position="360"/>
    </location>
</feature>
<comment type="subcellular location">
    <subcellularLocation>
        <location evidence="1">Membrane</location>
        <topology evidence="1">Multi-pass membrane protein</topology>
    </subcellularLocation>
</comment>
<keyword evidence="4" id="KW-0813">Transport</keyword>
<evidence type="ECO:0000256" key="8">
    <source>
        <dbReference type="ARBA" id="ARBA00023065"/>
    </source>
</evidence>
<dbReference type="Pfam" id="PF01545">
    <property type="entry name" value="Cation_efflux"/>
    <property type="match status" value="2"/>
</dbReference>
<feature type="transmembrane region" description="Helical" evidence="12">
    <location>
        <begin position="454"/>
        <end position="474"/>
    </location>
</feature>
<dbReference type="GO" id="GO:0006826">
    <property type="term" value="P:iron ion transport"/>
    <property type="evidence" value="ECO:0007669"/>
    <property type="project" value="UniProtKB-KW"/>
</dbReference>
<evidence type="ECO:0000256" key="7">
    <source>
        <dbReference type="ARBA" id="ARBA00022989"/>
    </source>
</evidence>
<evidence type="ECO:0000256" key="2">
    <source>
        <dbReference type="ARBA" id="ARBA00008873"/>
    </source>
</evidence>
<evidence type="ECO:0000259" key="13">
    <source>
        <dbReference type="Pfam" id="PF01545"/>
    </source>
</evidence>
<evidence type="ECO:0000256" key="5">
    <source>
        <dbReference type="ARBA" id="ARBA00022496"/>
    </source>
</evidence>
<evidence type="ECO:0000256" key="4">
    <source>
        <dbReference type="ARBA" id="ARBA00022448"/>
    </source>
</evidence>
<organism evidence="14 15">
    <name type="scientific">Australozyma saopauloensis</name>
    <dbReference type="NCBI Taxonomy" id="291208"/>
    <lineage>
        <taxon>Eukaryota</taxon>
        <taxon>Fungi</taxon>
        <taxon>Dikarya</taxon>
        <taxon>Ascomycota</taxon>
        <taxon>Saccharomycotina</taxon>
        <taxon>Pichiomycetes</taxon>
        <taxon>Metschnikowiaceae</taxon>
        <taxon>Australozyma</taxon>
    </lineage>
</organism>
<evidence type="ECO:0000313" key="14">
    <source>
        <dbReference type="EMBL" id="WPK25817.1"/>
    </source>
</evidence>
<feature type="transmembrane region" description="Helical" evidence="12">
    <location>
        <begin position="480"/>
        <end position="499"/>
    </location>
</feature>
<keyword evidence="15" id="KW-1185">Reference proteome</keyword>
<proteinExistence type="inferred from homology"/>
<comment type="similarity">
    <text evidence="2">Belongs to the cation diffusion facilitator (CDF) transporter (TC 2.A.4) family. SLC30A subfamily.</text>
</comment>
<dbReference type="Gene3D" id="1.20.1510.10">
    <property type="entry name" value="Cation efflux protein transmembrane domain"/>
    <property type="match status" value="1"/>
</dbReference>
<dbReference type="SUPFAM" id="SSF161111">
    <property type="entry name" value="Cation efflux protein transmembrane domain-like"/>
    <property type="match status" value="1"/>
</dbReference>
<dbReference type="AlphaFoldDB" id="A0AAX4HBC0"/>
<evidence type="ECO:0000256" key="3">
    <source>
        <dbReference type="ARBA" id="ARBA00022434"/>
    </source>
</evidence>
<dbReference type="InterPro" id="IPR058533">
    <property type="entry name" value="Cation_efflux_TM"/>
</dbReference>
<dbReference type="GO" id="GO:0006879">
    <property type="term" value="P:intracellular iron ion homeostasis"/>
    <property type="evidence" value="ECO:0007669"/>
    <property type="project" value="UniProtKB-KW"/>
</dbReference>
<dbReference type="KEGG" id="asau:88174212"/>
<evidence type="ECO:0000256" key="12">
    <source>
        <dbReference type="SAM" id="Phobius"/>
    </source>
</evidence>
<feature type="compositionally biased region" description="Basic and acidic residues" evidence="11">
    <location>
        <begin position="209"/>
        <end position="241"/>
    </location>
</feature>
<accession>A0AAX4HBC0</accession>
<keyword evidence="7 12" id="KW-1133">Transmembrane helix</keyword>
<feature type="region of interest" description="Disordered" evidence="11">
    <location>
        <begin position="168"/>
        <end position="246"/>
    </location>
</feature>
<dbReference type="InterPro" id="IPR050291">
    <property type="entry name" value="CDF_Transporter"/>
</dbReference>
<sequence length="599" mass="66370">MFHDKIHNSVCVSPSNEPQKKAAKRSKSQYKVYMTTKKKKPTIKNDKNKKVVFHPANNFKHMDYSPLHQDCVSLCRTQPINHYHYPNRPVPSNSNARNCRRAIQFIMSYIQTVFFRASGRAFLADTTSTSLLCHSAYRSTRTHLSVSLKTTVQQRLLTISSTRFALQNNNNKTIPPHLSSQEKKEYSNSSPSSSTDTPQELKMSILTPKGEHSQTHEEHSHSHDEHSHSHDEHSHSHEHSLFHTHTHQHNELLSKGFLTNPAVRITWIGLLVNVVMAGAKGLGGVYFHSQALMADAIHSVSDTVADFLTLATVNVASKEGTFSRFPLGYGKIESVGTLLVSGVLLAAGVTVGWSSLLQILEMLLPSNIYEYFQAIPVHSHSHFGSSGHDHDHSHSHSSDASVAERQIPNINAAWLALASIGVKELLFRKTMQIAEKTNSKVLVANAWHHRVDSLTAGVAVVTVTLGVFFGVSWLDAVGGLLVSALIINVGFKSLLGAWYELIDRGCEPQSEQYQELKLVVEESSETISQLANLEIKVEEFSVLAAGARSNLILKVATNDDPSLSAICKWQEDLIATIKQKDKSVGKVFVDFNSEGLKKD</sequence>
<evidence type="ECO:0000256" key="1">
    <source>
        <dbReference type="ARBA" id="ARBA00004141"/>
    </source>
</evidence>
<dbReference type="Proteomes" id="UP001338582">
    <property type="component" value="Chromosome 4"/>
</dbReference>
<evidence type="ECO:0000313" key="15">
    <source>
        <dbReference type="Proteomes" id="UP001338582"/>
    </source>
</evidence>
<dbReference type="EMBL" id="CP138897">
    <property type="protein sequence ID" value="WPK25817.1"/>
    <property type="molecule type" value="Genomic_DNA"/>
</dbReference>